<gene>
    <name evidence="2" type="ORF">UFOPK2579_02664</name>
</gene>
<dbReference type="EMBL" id="CAEZXR010000421">
    <property type="protein sequence ID" value="CAB4732501.1"/>
    <property type="molecule type" value="Genomic_DNA"/>
</dbReference>
<feature type="region of interest" description="Disordered" evidence="1">
    <location>
        <begin position="182"/>
        <end position="236"/>
    </location>
</feature>
<dbReference type="AlphaFoldDB" id="A0A6J6SC42"/>
<name>A0A6J6SC42_9ZZZZ</name>
<organism evidence="2">
    <name type="scientific">freshwater metagenome</name>
    <dbReference type="NCBI Taxonomy" id="449393"/>
    <lineage>
        <taxon>unclassified sequences</taxon>
        <taxon>metagenomes</taxon>
        <taxon>ecological metagenomes</taxon>
    </lineage>
</organism>
<accession>A0A6J6SC42</accession>
<feature type="compositionally biased region" description="Basic and acidic residues" evidence="1">
    <location>
        <begin position="187"/>
        <end position="204"/>
    </location>
</feature>
<reference evidence="2" key="1">
    <citation type="submission" date="2020-05" db="EMBL/GenBank/DDBJ databases">
        <authorList>
            <person name="Chiriac C."/>
            <person name="Salcher M."/>
            <person name="Ghai R."/>
            <person name="Kavagutti S V."/>
        </authorList>
    </citation>
    <scope>NUCLEOTIDE SEQUENCE</scope>
</reference>
<feature type="region of interest" description="Disordered" evidence="1">
    <location>
        <begin position="1"/>
        <end position="72"/>
    </location>
</feature>
<proteinExistence type="predicted"/>
<evidence type="ECO:0000256" key="1">
    <source>
        <dbReference type="SAM" id="MobiDB-lite"/>
    </source>
</evidence>
<sequence>MVDQHQRSGRRHQARQRQDQGQTGGDQGSEGEHEDRQGDRPGDHLRPEHGAEIGLVEVRPEHRGSGGVDLDAVMGESLEGPLEIVGRTHHRVGVGGRASHEDRRRAVRAERDAGHGWCHRGDARVGLEQPGRLRDRGSSGPLGDRSVLGVDDHLDRVAGVAAEVLLDDVAHGDRLRPVRLPAGTRQLRLDSGRERTEADDDQHPHQRGHAPVRRDGDADPAEPPSGRGGHDQGRGGMSVELAHLRLTCFCGRAASGFESNPPGG</sequence>
<evidence type="ECO:0000313" key="2">
    <source>
        <dbReference type="EMBL" id="CAB4732501.1"/>
    </source>
</evidence>
<feature type="compositionally biased region" description="Basic and acidic residues" evidence="1">
    <location>
        <begin position="30"/>
        <end position="51"/>
    </location>
</feature>
<feature type="region of interest" description="Disordered" evidence="1">
    <location>
        <begin position="84"/>
        <end position="104"/>
    </location>
</feature>
<protein>
    <submittedName>
        <fullName evidence="2">Unannotated protein</fullName>
    </submittedName>
</protein>